<evidence type="ECO:0000256" key="1">
    <source>
        <dbReference type="SAM" id="MobiDB-lite"/>
    </source>
</evidence>
<protein>
    <submittedName>
        <fullName evidence="2">Uncharacterized protein</fullName>
    </submittedName>
</protein>
<feature type="compositionally biased region" description="Polar residues" evidence="1">
    <location>
        <begin position="108"/>
        <end position="117"/>
    </location>
</feature>
<accession>A0A4Z2DZA1</accession>
<dbReference type="EMBL" id="SRLO01025847">
    <property type="protein sequence ID" value="TNN21789.1"/>
    <property type="molecule type" value="Genomic_DNA"/>
</dbReference>
<proteinExistence type="predicted"/>
<evidence type="ECO:0000313" key="2">
    <source>
        <dbReference type="EMBL" id="TNN21789.1"/>
    </source>
</evidence>
<dbReference type="AlphaFoldDB" id="A0A4Z2DZA1"/>
<gene>
    <name evidence="2" type="ORF">EYF80_068099</name>
</gene>
<feature type="region of interest" description="Disordered" evidence="1">
    <location>
        <begin position="1"/>
        <end position="32"/>
    </location>
</feature>
<sequence>MKLKTSGRAWVQAQLGTTPQPNRNMLGLSTRGCGYSGRDPEYWTMDKDTSSLRYVSKDFLQPGEKKMILTAVGTMVVPEEPAPKMTPKMAPKMATSERRPSSSPRTKAAQSASAELS</sequence>
<name>A0A4Z2DZA1_9TELE</name>
<evidence type="ECO:0000313" key="3">
    <source>
        <dbReference type="Proteomes" id="UP000314294"/>
    </source>
</evidence>
<feature type="region of interest" description="Disordered" evidence="1">
    <location>
        <begin position="79"/>
        <end position="117"/>
    </location>
</feature>
<dbReference type="Proteomes" id="UP000314294">
    <property type="component" value="Unassembled WGS sequence"/>
</dbReference>
<comment type="caution">
    <text evidence="2">The sequence shown here is derived from an EMBL/GenBank/DDBJ whole genome shotgun (WGS) entry which is preliminary data.</text>
</comment>
<feature type="compositionally biased region" description="Polar residues" evidence="1">
    <location>
        <begin position="14"/>
        <end position="23"/>
    </location>
</feature>
<keyword evidence="3" id="KW-1185">Reference proteome</keyword>
<feature type="compositionally biased region" description="Low complexity" evidence="1">
    <location>
        <begin position="83"/>
        <end position="94"/>
    </location>
</feature>
<organism evidence="2 3">
    <name type="scientific">Liparis tanakae</name>
    <name type="common">Tanaka's snailfish</name>
    <dbReference type="NCBI Taxonomy" id="230148"/>
    <lineage>
        <taxon>Eukaryota</taxon>
        <taxon>Metazoa</taxon>
        <taxon>Chordata</taxon>
        <taxon>Craniata</taxon>
        <taxon>Vertebrata</taxon>
        <taxon>Euteleostomi</taxon>
        <taxon>Actinopterygii</taxon>
        <taxon>Neopterygii</taxon>
        <taxon>Teleostei</taxon>
        <taxon>Neoteleostei</taxon>
        <taxon>Acanthomorphata</taxon>
        <taxon>Eupercaria</taxon>
        <taxon>Perciformes</taxon>
        <taxon>Cottioidei</taxon>
        <taxon>Cottales</taxon>
        <taxon>Liparidae</taxon>
        <taxon>Liparis</taxon>
    </lineage>
</organism>
<reference evidence="2 3" key="1">
    <citation type="submission" date="2019-03" db="EMBL/GenBank/DDBJ databases">
        <title>First draft genome of Liparis tanakae, snailfish: a comprehensive survey of snailfish specific genes.</title>
        <authorList>
            <person name="Kim W."/>
            <person name="Song I."/>
            <person name="Jeong J.-H."/>
            <person name="Kim D."/>
            <person name="Kim S."/>
            <person name="Ryu S."/>
            <person name="Song J.Y."/>
            <person name="Lee S.K."/>
        </authorList>
    </citation>
    <scope>NUCLEOTIDE SEQUENCE [LARGE SCALE GENOMIC DNA]</scope>
    <source>
        <tissue evidence="2">Muscle</tissue>
    </source>
</reference>